<comment type="caution">
    <text evidence="3">The sequence shown here is derived from an EMBL/GenBank/DDBJ whole genome shotgun (WGS) entry which is preliminary data.</text>
</comment>
<dbReference type="SUPFAM" id="SSF48295">
    <property type="entry name" value="TrpR-like"/>
    <property type="match status" value="1"/>
</dbReference>
<reference evidence="3" key="1">
    <citation type="submission" date="2020-06" db="EMBL/GenBank/DDBJ databases">
        <title>Whole Genome Sequence of Bradyrhizobium sp. Strain 1S1.</title>
        <authorList>
            <person name="Bromfield E.S.P."/>
            <person name="Cloutier S."/>
        </authorList>
    </citation>
    <scope>NUCLEOTIDE SEQUENCE [LARGE SCALE GENOMIC DNA]</scope>
    <source>
        <strain evidence="3">1S1</strain>
    </source>
</reference>
<dbReference type="PANTHER" id="PTHR37936:SF3">
    <property type="entry name" value="TRANSPOSASE INSC FOR INSERTION ELEMENT IS2A-RELATED"/>
    <property type="match status" value="1"/>
</dbReference>
<dbReference type="EMBL" id="JAAOLE020000001">
    <property type="protein sequence ID" value="NVI43459.1"/>
    <property type="molecule type" value="Genomic_DNA"/>
</dbReference>
<name>A0A973W8W9_9BRAD</name>
<evidence type="ECO:0000313" key="2">
    <source>
        <dbReference type="EMBL" id="NVI48325.1"/>
    </source>
</evidence>
<dbReference type="EMBL" id="JAAOLE020000001">
    <property type="protein sequence ID" value="NVI48325.1"/>
    <property type="molecule type" value="Genomic_DNA"/>
</dbReference>
<accession>A0A973W8W9</accession>
<proteinExistence type="predicted"/>
<sequence length="153" mass="16644">MANAMLDARQEGDSYRRVEVITGERRRRRWTREEKARIAAESFEEGTNISEVARRNGVSRGLLTVWRRQVAAAMAGKAQNFVPIQIGAESDGGRAGESECISPGKMKPLEIAAPPAKVCGAVEIEVNGARIRVEPGVELATLSMVLSALRGIR</sequence>
<evidence type="ECO:0000313" key="3">
    <source>
        <dbReference type="EMBL" id="NVI49249.1"/>
    </source>
</evidence>
<dbReference type="GO" id="GO:0043565">
    <property type="term" value="F:sequence-specific DNA binding"/>
    <property type="evidence" value="ECO:0007669"/>
    <property type="project" value="InterPro"/>
</dbReference>
<organism evidence="3">
    <name type="scientific">Bradyrhizobium septentrionale</name>
    <dbReference type="NCBI Taxonomy" id="1404411"/>
    <lineage>
        <taxon>Bacteria</taxon>
        <taxon>Pseudomonadati</taxon>
        <taxon>Pseudomonadota</taxon>
        <taxon>Alphaproteobacteria</taxon>
        <taxon>Hyphomicrobiales</taxon>
        <taxon>Nitrobacteraceae</taxon>
        <taxon>Bradyrhizobium</taxon>
    </lineage>
</organism>
<dbReference type="GO" id="GO:0004803">
    <property type="term" value="F:transposase activity"/>
    <property type="evidence" value="ECO:0007669"/>
    <property type="project" value="InterPro"/>
</dbReference>
<protein>
    <submittedName>
        <fullName evidence="3">Transposase</fullName>
    </submittedName>
</protein>
<dbReference type="GO" id="GO:0006313">
    <property type="term" value="P:DNA transposition"/>
    <property type="evidence" value="ECO:0007669"/>
    <property type="project" value="InterPro"/>
</dbReference>
<dbReference type="NCBIfam" id="NF047595">
    <property type="entry name" value="IS66_ISRel24_TnpA"/>
    <property type="match status" value="1"/>
</dbReference>
<dbReference type="InterPro" id="IPR002514">
    <property type="entry name" value="Transposase_8"/>
</dbReference>
<dbReference type="EMBL" id="JAAOLE020000001">
    <property type="protein sequence ID" value="NVI49249.1"/>
    <property type="molecule type" value="Genomic_DNA"/>
</dbReference>
<dbReference type="InterPro" id="IPR010921">
    <property type="entry name" value="Trp_repressor/repl_initiator"/>
</dbReference>
<gene>
    <name evidence="1" type="ORF">HAP48_010700</name>
    <name evidence="2" type="ORF">HAP48_036740</name>
    <name evidence="3" type="ORF">HAP48_041695</name>
</gene>
<evidence type="ECO:0000313" key="1">
    <source>
        <dbReference type="EMBL" id="NVI43459.1"/>
    </source>
</evidence>
<dbReference type="AlphaFoldDB" id="A0A973W8W9"/>
<dbReference type="PANTHER" id="PTHR37936">
    <property type="entry name" value="TRANSPOSASE INSC FOR INSERTION ELEMENT IS2A-RELATED"/>
    <property type="match status" value="1"/>
</dbReference>
<dbReference type="RefSeq" id="WP_166208700.1">
    <property type="nucleotide sequence ID" value="NZ_CP088285.1"/>
</dbReference>
<dbReference type="Pfam" id="PF01527">
    <property type="entry name" value="HTH_Tnp_1"/>
    <property type="match status" value="1"/>
</dbReference>